<dbReference type="Gene3D" id="2.60.40.640">
    <property type="match status" value="2"/>
</dbReference>
<evidence type="ECO:0000259" key="3">
    <source>
        <dbReference type="Pfam" id="PF02752"/>
    </source>
</evidence>
<protein>
    <recommendedName>
        <fullName evidence="6">Arrestin-like N-terminal domain-containing protein</fullName>
    </recommendedName>
</protein>
<dbReference type="InterPro" id="IPR014756">
    <property type="entry name" value="Ig_E-set"/>
</dbReference>
<evidence type="ECO:0000313" key="4">
    <source>
        <dbReference type="EMBL" id="EGT38177.1"/>
    </source>
</evidence>
<gene>
    <name evidence="4" type="ORF">CAEBREN_08219</name>
</gene>
<organism evidence="5">
    <name type="scientific">Caenorhabditis brenneri</name>
    <name type="common">Nematode worm</name>
    <dbReference type="NCBI Taxonomy" id="135651"/>
    <lineage>
        <taxon>Eukaryota</taxon>
        <taxon>Metazoa</taxon>
        <taxon>Ecdysozoa</taxon>
        <taxon>Nematoda</taxon>
        <taxon>Chromadorea</taxon>
        <taxon>Rhabditida</taxon>
        <taxon>Rhabditina</taxon>
        <taxon>Rhabditomorpha</taxon>
        <taxon>Rhabditoidea</taxon>
        <taxon>Rhabditidae</taxon>
        <taxon>Peloderinae</taxon>
        <taxon>Caenorhabditis</taxon>
    </lineage>
</organism>
<dbReference type="Pfam" id="PF00339">
    <property type="entry name" value="Arrestin_N"/>
    <property type="match status" value="1"/>
</dbReference>
<evidence type="ECO:0000256" key="1">
    <source>
        <dbReference type="ARBA" id="ARBA00005298"/>
    </source>
</evidence>
<dbReference type="InParanoid" id="G0MN40"/>
<dbReference type="Proteomes" id="UP000008068">
    <property type="component" value="Unassembled WGS sequence"/>
</dbReference>
<name>G0MN40_CAEBE</name>
<evidence type="ECO:0000259" key="2">
    <source>
        <dbReference type="Pfam" id="PF00339"/>
    </source>
</evidence>
<dbReference type="Pfam" id="PF02752">
    <property type="entry name" value="Arrestin_C"/>
    <property type="match status" value="1"/>
</dbReference>
<evidence type="ECO:0008006" key="6">
    <source>
        <dbReference type="Google" id="ProtNLM"/>
    </source>
</evidence>
<dbReference type="STRING" id="135651.G0MN40"/>
<dbReference type="SUPFAM" id="SSF81296">
    <property type="entry name" value="E set domains"/>
    <property type="match status" value="2"/>
</dbReference>
<dbReference type="GO" id="GO:0005737">
    <property type="term" value="C:cytoplasm"/>
    <property type="evidence" value="ECO:0007669"/>
    <property type="project" value="TreeGrafter"/>
</dbReference>
<dbReference type="InterPro" id="IPR011021">
    <property type="entry name" value="Arrestin-like_N"/>
</dbReference>
<sequence>MSGLLSPSPAITILLENESLRPGDKVKGKIRLECRRPIPMSEMKVSLRGKRTIKPFLTYRTKKFLKKDCTLWTSDNGHRNEIPPGTHFYTFSFTIPKHLFVPSFRGTIGNIKYYIKVTPNFDIHSTTKIYKEFILKFGNEPVVKLTRTEPNDPVEQLKENVKLTTTVSDNLIHQGMLLNVSAHLQNLSTTKTIRKIRFKLVQETNYHTCHKDCVKMEKSCNAQETVTLAKTAMEEYLVPCFQNINIVHMFTVPSELYCTFSDGMISNGFKVVVELYTGRVFDGKPLVFEHKLKALDSAPIDGSVMVL</sequence>
<dbReference type="PANTHER" id="PTHR11188">
    <property type="entry name" value="ARRESTIN DOMAIN CONTAINING PROTEIN"/>
    <property type="match status" value="1"/>
</dbReference>
<accession>G0MN40</accession>
<dbReference type="InterPro" id="IPR050357">
    <property type="entry name" value="Arrestin_domain-protein"/>
</dbReference>
<reference evidence="5" key="1">
    <citation type="submission" date="2011-07" db="EMBL/GenBank/DDBJ databases">
        <authorList>
            <consortium name="Caenorhabditis brenneri Sequencing and Analysis Consortium"/>
            <person name="Wilson R.K."/>
        </authorList>
    </citation>
    <scope>NUCLEOTIDE SEQUENCE [LARGE SCALE GENOMIC DNA]</scope>
    <source>
        <strain evidence="5">PB2801</strain>
    </source>
</reference>
<proteinExistence type="inferred from homology"/>
<dbReference type="PANTHER" id="PTHR11188:SF175">
    <property type="entry name" value="ARRESTIN C-TERMINAL-LIKE DOMAIN-CONTAINING PROTEIN"/>
    <property type="match status" value="1"/>
</dbReference>
<dbReference type="EMBL" id="GL379803">
    <property type="protein sequence ID" value="EGT38177.1"/>
    <property type="molecule type" value="Genomic_DNA"/>
</dbReference>
<keyword evidence="5" id="KW-1185">Reference proteome</keyword>
<evidence type="ECO:0000313" key="5">
    <source>
        <dbReference type="Proteomes" id="UP000008068"/>
    </source>
</evidence>
<feature type="domain" description="Arrestin C-terminal-like" evidence="3">
    <location>
        <begin position="160"/>
        <end position="278"/>
    </location>
</feature>
<dbReference type="InterPro" id="IPR014752">
    <property type="entry name" value="Arrestin-like_C"/>
</dbReference>
<dbReference type="eggNOG" id="KOG3780">
    <property type="taxonomic scope" value="Eukaryota"/>
</dbReference>
<dbReference type="AlphaFoldDB" id="G0MN40"/>
<dbReference type="HOGENOM" id="CLU_906825_0_0_1"/>
<comment type="similarity">
    <text evidence="1">Belongs to the arrestin family.</text>
</comment>
<feature type="domain" description="Arrestin-like N-terminal" evidence="2">
    <location>
        <begin position="21"/>
        <end position="118"/>
    </location>
</feature>
<dbReference type="GO" id="GO:0015031">
    <property type="term" value="P:protein transport"/>
    <property type="evidence" value="ECO:0007669"/>
    <property type="project" value="TreeGrafter"/>
</dbReference>
<dbReference type="InterPro" id="IPR011022">
    <property type="entry name" value="Arrestin_C-like"/>
</dbReference>